<organism evidence="1 2">
    <name type="scientific">Diversispora eburnea</name>
    <dbReference type="NCBI Taxonomy" id="1213867"/>
    <lineage>
        <taxon>Eukaryota</taxon>
        <taxon>Fungi</taxon>
        <taxon>Fungi incertae sedis</taxon>
        <taxon>Mucoromycota</taxon>
        <taxon>Glomeromycotina</taxon>
        <taxon>Glomeromycetes</taxon>
        <taxon>Diversisporales</taxon>
        <taxon>Diversisporaceae</taxon>
        <taxon>Diversispora</taxon>
    </lineage>
</organism>
<name>A0A9N9GU78_9GLOM</name>
<evidence type="ECO:0000313" key="2">
    <source>
        <dbReference type="Proteomes" id="UP000789706"/>
    </source>
</evidence>
<dbReference type="EMBL" id="CAJVPK010003300">
    <property type="protein sequence ID" value="CAG8625689.1"/>
    <property type="molecule type" value="Genomic_DNA"/>
</dbReference>
<proteinExistence type="predicted"/>
<reference evidence="1" key="1">
    <citation type="submission" date="2021-06" db="EMBL/GenBank/DDBJ databases">
        <authorList>
            <person name="Kallberg Y."/>
            <person name="Tangrot J."/>
            <person name="Rosling A."/>
        </authorList>
    </citation>
    <scope>NUCLEOTIDE SEQUENCE</scope>
    <source>
        <strain evidence="1">AZ414A</strain>
    </source>
</reference>
<keyword evidence="2" id="KW-1185">Reference proteome</keyword>
<comment type="caution">
    <text evidence="1">The sequence shown here is derived from an EMBL/GenBank/DDBJ whole genome shotgun (WGS) entry which is preliminary data.</text>
</comment>
<evidence type="ECO:0000313" key="1">
    <source>
        <dbReference type="EMBL" id="CAG8625689.1"/>
    </source>
</evidence>
<dbReference type="AlphaFoldDB" id="A0A9N9GU78"/>
<dbReference type="Proteomes" id="UP000789706">
    <property type="component" value="Unassembled WGS sequence"/>
</dbReference>
<feature type="non-terminal residue" evidence="1">
    <location>
        <position position="59"/>
    </location>
</feature>
<accession>A0A9N9GU78</accession>
<protein>
    <submittedName>
        <fullName evidence="1">1973_t:CDS:1</fullName>
    </submittedName>
</protein>
<gene>
    <name evidence="1" type="ORF">DEBURN_LOCUS10557</name>
</gene>
<sequence>MDIMPLCIQRRISVSDRFLCAYTGCPKFRRDCQQNYVSQAILGEYIYPEIDQVLDSLRG</sequence>